<dbReference type="Pfam" id="PF05653">
    <property type="entry name" value="Mg_trans_NIPA"/>
    <property type="match status" value="2"/>
</dbReference>
<comment type="function">
    <text evidence="5">Acts as a Mg(2+) transporter. Can also transport other divalent cations such as Fe(2+), Sr(2+), Ba(2+), Mn(2+) and Co(2+) but to a much less extent than Mg(2+).</text>
</comment>
<dbReference type="AlphaFoldDB" id="A0A8J5H3G9"/>
<comment type="caution">
    <text evidence="5">Lacks conserved residue(s) required for the propagation of feature annotation.</text>
</comment>
<evidence type="ECO:0000256" key="4">
    <source>
        <dbReference type="ARBA" id="ARBA00023136"/>
    </source>
</evidence>
<evidence type="ECO:0000256" key="3">
    <source>
        <dbReference type="ARBA" id="ARBA00022989"/>
    </source>
</evidence>
<feature type="region of interest" description="Disordered" evidence="6">
    <location>
        <begin position="346"/>
        <end position="376"/>
    </location>
</feature>
<dbReference type="GO" id="GO:0005886">
    <property type="term" value="C:plasma membrane"/>
    <property type="evidence" value="ECO:0007669"/>
    <property type="project" value="UniProtKB-SubCell"/>
</dbReference>
<evidence type="ECO:0000256" key="1">
    <source>
        <dbReference type="ARBA" id="ARBA00004141"/>
    </source>
</evidence>
<protein>
    <recommendedName>
        <fullName evidence="5">Probable magnesium transporter</fullName>
    </recommendedName>
</protein>
<feature type="transmembrane region" description="Helical" evidence="5">
    <location>
        <begin position="84"/>
        <end position="104"/>
    </location>
</feature>
<evidence type="ECO:0000313" key="8">
    <source>
        <dbReference type="Proteomes" id="UP000734854"/>
    </source>
</evidence>
<comment type="subunit">
    <text evidence="5">Homodimer.</text>
</comment>
<keyword evidence="3 5" id="KW-1133">Transmembrane helix</keyword>
<accession>A0A8J5H3G9</accession>
<keyword evidence="2 5" id="KW-0812">Transmembrane</keyword>
<keyword evidence="5" id="KW-1003">Cell membrane</keyword>
<keyword evidence="8" id="KW-1185">Reference proteome</keyword>
<feature type="transmembrane region" description="Helical" evidence="5">
    <location>
        <begin position="208"/>
        <end position="231"/>
    </location>
</feature>
<evidence type="ECO:0000313" key="7">
    <source>
        <dbReference type="EMBL" id="KAG6515623.1"/>
    </source>
</evidence>
<comment type="subcellular location">
    <subcellularLocation>
        <location evidence="5">Cell membrane</location>
        <topology evidence="5">Multi-pass membrane protein</topology>
    </subcellularLocation>
    <subcellularLocation>
        <location evidence="5">Early endosome</location>
    </subcellularLocation>
    <subcellularLocation>
        <location evidence="1">Membrane</location>
        <topology evidence="1">Multi-pass membrane protein</topology>
    </subcellularLocation>
</comment>
<sequence length="376" mass="41213">MAPAAEASDGKWYTGMSSDNIKGLVLALSSSLFIGASFIVKKKGLKKAGASGVRAGFHRIASGIRTLIDGLYYRHFNVRHPLRAGGYSYLYEPLWWVGMIAMIVGEVANFAAYAFAPAILVTPLGALSIIIRHDLITTRHFDTLYFLTLLHIFGILGCALCVVGSTTIVLHAPQEREIESVAEVWDLATEPALILVIHFVPQYGQTHIMVYIGICSLVGSLSVMSVKALGIALKLTFSGMNQLIYPQTWVFTVIVVSCVATQVNYLNKALDTFNTAVVSPIYYVMFTSLTILASVIMFKDWDRQNPTQIVTEMCGFVTILSGTFLLHRTKDMADGSHHSGRLSKYFNSEDDDTSGNNDGYSSGATPLRSPDSFWQP</sequence>
<dbReference type="PANTHER" id="PTHR12570:SF94">
    <property type="entry name" value="MAGNESIUM TRANSPORTER-RELATED"/>
    <property type="match status" value="1"/>
</dbReference>
<comment type="similarity">
    <text evidence="5">Belongs to the NIPA (TC 2.A.7) family.</text>
</comment>
<gene>
    <name evidence="7" type="ORF">ZIOFF_026052</name>
</gene>
<keyword evidence="5" id="KW-0967">Endosome</keyword>
<evidence type="ECO:0000256" key="6">
    <source>
        <dbReference type="SAM" id="MobiDB-lite"/>
    </source>
</evidence>
<keyword evidence="5" id="KW-0460">Magnesium</keyword>
<keyword evidence="4 5" id="KW-0472">Membrane</keyword>
<dbReference type="InterPro" id="IPR008521">
    <property type="entry name" value="Mg_trans_NIPA"/>
</dbReference>
<reference evidence="7 8" key="1">
    <citation type="submission" date="2020-08" db="EMBL/GenBank/DDBJ databases">
        <title>Plant Genome Project.</title>
        <authorList>
            <person name="Zhang R.-G."/>
        </authorList>
    </citation>
    <scope>NUCLEOTIDE SEQUENCE [LARGE SCALE GENOMIC DNA]</scope>
    <source>
        <tissue evidence="7">Rhizome</tissue>
    </source>
</reference>
<proteinExistence type="inferred from homology"/>
<name>A0A8J5H3G9_ZINOF</name>
<comment type="caution">
    <text evidence="7">The sequence shown here is derived from an EMBL/GenBank/DDBJ whole genome shotgun (WGS) entry which is preliminary data.</text>
</comment>
<evidence type="ECO:0000256" key="5">
    <source>
        <dbReference type="RuleBase" id="RU363078"/>
    </source>
</evidence>
<feature type="transmembrane region" description="Helical" evidence="5">
    <location>
        <begin position="20"/>
        <end position="40"/>
    </location>
</feature>
<feature type="transmembrane region" description="Helical" evidence="5">
    <location>
        <begin position="277"/>
        <end position="298"/>
    </location>
</feature>
<feature type="transmembrane region" description="Helical" evidence="5">
    <location>
        <begin position="110"/>
        <end position="131"/>
    </location>
</feature>
<dbReference type="GO" id="GO:0015095">
    <property type="term" value="F:magnesium ion transmembrane transporter activity"/>
    <property type="evidence" value="ECO:0007669"/>
    <property type="project" value="UniProtKB-UniRule"/>
</dbReference>
<evidence type="ECO:0000256" key="2">
    <source>
        <dbReference type="ARBA" id="ARBA00022692"/>
    </source>
</evidence>
<dbReference type="GO" id="GO:0005769">
    <property type="term" value="C:early endosome"/>
    <property type="evidence" value="ECO:0007669"/>
    <property type="project" value="UniProtKB-SubCell"/>
</dbReference>
<organism evidence="7 8">
    <name type="scientific">Zingiber officinale</name>
    <name type="common">Ginger</name>
    <name type="synonym">Amomum zingiber</name>
    <dbReference type="NCBI Taxonomy" id="94328"/>
    <lineage>
        <taxon>Eukaryota</taxon>
        <taxon>Viridiplantae</taxon>
        <taxon>Streptophyta</taxon>
        <taxon>Embryophyta</taxon>
        <taxon>Tracheophyta</taxon>
        <taxon>Spermatophyta</taxon>
        <taxon>Magnoliopsida</taxon>
        <taxon>Liliopsida</taxon>
        <taxon>Zingiberales</taxon>
        <taxon>Zingiberaceae</taxon>
        <taxon>Zingiber</taxon>
    </lineage>
</organism>
<keyword evidence="5" id="KW-0813">Transport</keyword>
<dbReference type="PANTHER" id="PTHR12570">
    <property type="match status" value="1"/>
</dbReference>
<feature type="compositionally biased region" description="Polar residues" evidence="6">
    <location>
        <begin position="354"/>
        <end position="364"/>
    </location>
</feature>
<feature type="transmembrane region" description="Helical" evidence="5">
    <location>
        <begin position="143"/>
        <end position="170"/>
    </location>
</feature>
<dbReference type="Proteomes" id="UP000734854">
    <property type="component" value="Unassembled WGS sequence"/>
</dbReference>
<keyword evidence="5" id="KW-0406">Ion transport</keyword>
<feature type="transmembrane region" description="Helical" evidence="5">
    <location>
        <begin position="243"/>
        <end position="265"/>
    </location>
</feature>
<dbReference type="EMBL" id="JACMSC010000007">
    <property type="protein sequence ID" value="KAG6515623.1"/>
    <property type="molecule type" value="Genomic_DNA"/>
</dbReference>